<organism evidence="1 2">
    <name type="scientific">Pontixanthobacter gangjinensis</name>
    <dbReference type="NCBI Taxonomy" id="1028742"/>
    <lineage>
        <taxon>Bacteria</taxon>
        <taxon>Pseudomonadati</taxon>
        <taxon>Pseudomonadota</taxon>
        <taxon>Alphaproteobacteria</taxon>
        <taxon>Sphingomonadales</taxon>
        <taxon>Erythrobacteraceae</taxon>
        <taxon>Pontixanthobacter</taxon>
    </lineage>
</organism>
<protein>
    <submittedName>
        <fullName evidence="1">Uncharacterized protein</fullName>
    </submittedName>
</protein>
<dbReference type="Proteomes" id="UP000468943">
    <property type="component" value="Unassembled WGS sequence"/>
</dbReference>
<gene>
    <name evidence="1" type="ORF">GRI36_09785</name>
</gene>
<accession>A0A6I4SRP1</accession>
<reference evidence="1 2" key="1">
    <citation type="submission" date="2019-12" db="EMBL/GenBank/DDBJ databases">
        <title>Genomic-based taxomic classification of the family Erythrobacteraceae.</title>
        <authorList>
            <person name="Xu L."/>
        </authorList>
    </citation>
    <scope>NUCLEOTIDE SEQUENCE [LARGE SCALE GENOMIC DNA]</scope>
    <source>
        <strain evidence="1 2">JCM 17802</strain>
    </source>
</reference>
<name>A0A6I4SRP1_9SPHN</name>
<proteinExistence type="predicted"/>
<dbReference type="AlphaFoldDB" id="A0A6I4SRP1"/>
<evidence type="ECO:0000313" key="2">
    <source>
        <dbReference type="Proteomes" id="UP000468943"/>
    </source>
</evidence>
<evidence type="ECO:0000313" key="1">
    <source>
        <dbReference type="EMBL" id="MXO57172.1"/>
    </source>
</evidence>
<comment type="caution">
    <text evidence="1">The sequence shown here is derived from an EMBL/GenBank/DDBJ whole genome shotgun (WGS) entry which is preliminary data.</text>
</comment>
<sequence>MNKKTPLENFAVSRAGHYLRDARLLWSQDCRTINTTLSMTGNFGGTVGVEMATEKFKERLERAVELTLSEFANGFTKRKSVWLNTHDEFEKMIGNIFADIGEELAQSMWRGENDLNPEYLRRLDLSLSQSKVEVQAHKIGWTAPKAEKWHELHPLWFTTLTSTISAVSGFLLGRI</sequence>
<dbReference type="EMBL" id="WTYS01000001">
    <property type="protein sequence ID" value="MXO57172.1"/>
    <property type="molecule type" value="Genomic_DNA"/>
</dbReference>
<keyword evidence="2" id="KW-1185">Reference proteome</keyword>
<dbReference type="RefSeq" id="WP_160598291.1">
    <property type="nucleotide sequence ID" value="NZ_WTYS01000001.1"/>
</dbReference>